<dbReference type="PANTHER" id="PTHR24305:SF166">
    <property type="entry name" value="CYTOCHROME P450 12A4, MITOCHONDRIAL-RELATED"/>
    <property type="match status" value="1"/>
</dbReference>
<name>A0A918V0Q8_9ACTN</name>
<dbReference type="GO" id="GO:0004497">
    <property type="term" value="F:monooxygenase activity"/>
    <property type="evidence" value="ECO:0007669"/>
    <property type="project" value="InterPro"/>
</dbReference>
<sequence length="446" mass="48425">MTVPSEHGERRAPRAPGGLPLLGHAMSLVKDPLTFLDRQRRHGDVVEFRIGRRTAYLLNHPDLVHALLTGPGGRFDRGDIFTRARPLFGSGVAIADGKHHRDRRRVIQPLLNTTRLAAYLDSMADLAAARADGWSDGQNIDLNAEMADLSLNVVATTVFGQHLPAGVGAVVHHNLPVVVAGLARRAYGPAAALLDRLPSPERGKYRTALSAIHRVVDELISANPDSPALARLSVGTDERQLHDDATSLLIGGSHTSAAAAAWLFILLSGHPHIRRELQEEVDRVLGGRPAAPADLPELVHTRRVVQETLRLYPPIWLFPRRAATDLQLGGHTVKQGTQVFYSPYAMHRDSRWHPRPETFDPGRWNPDRHPQPPRGAYIPFAAGVHGCPGGDFALAELTLLTATVATRWQLDPVPGSDPRPVAGATLGPSPVTMTITARPLPPDRVG</sequence>
<dbReference type="Proteomes" id="UP000630936">
    <property type="component" value="Unassembled WGS sequence"/>
</dbReference>
<accession>A0A918V0Q8</accession>
<dbReference type="RefSeq" id="WP_190125623.1">
    <property type="nucleotide sequence ID" value="NZ_BMWG01000020.1"/>
</dbReference>
<dbReference type="SUPFAM" id="SSF48264">
    <property type="entry name" value="Cytochrome P450"/>
    <property type="match status" value="1"/>
</dbReference>
<keyword evidence="2" id="KW-0408">Iron</keyword>
<evidence type="ECO:0000313" key="5">
    <source>
        <dbReference type="Proteomes" id="UP000630936"/>
    </source>
</evidence>
<dbReference type="Gene3D" id="1.10.630.10">
    <property type="entry name" value="Cytochrome P450"/>
    <property type="match status" value="1"/>
</dbReference>
<dbReference type="PRINTS" id="PR00463">
    <property type="entry name" value="EP450I"/>
</dbReference>
<dbReference type="PRINTS" id="PR00385">
    <property type="entry name" value="P450"/>
</dbReference>
<dbReference type="GO" id="GO:0005506">
    <property type="term" value="F:iron ion binding"/>
    <property type="evidence" value="ECO:0007669"/>
    <property type="project" value="InterPro"/>
</dbReference>
<evidence type="ECO:0000256" key="2">
    <source>
        <dbReference type="PIRSR" id="PIRSR602401-1"/>
    </source>
</evidence>
<dbReference type="Pfam" id="PF00067">
    <property type="entry name" value="p450"/>
    <property type="match status" value="1"/>
</dbReference>
<comment type="similarity">
    <text evidence="1">Belongs to the cytochrome P450 family.</text>
</comment>
<dbReference type="EMBL" id="BMWG01000020">
    <property type="protein sequence ID" value="GGZ51117.1"/>
    <property type="molecule type" value="Genomic_DNA"/>
</dbReference>
<organism evidence="4 5">
    <name type="scientific">Streptomyces inusitatus</name>
    <dbReference type="NCBI Taxonomy" id="68221"/>
    <lineage>
        <taxon>Bacteria</taxon>
        <taxon>Bacillati</taxon>
        <taxon>Actinomycetota</taxon>
        <taxon>Actinomycetes</taxon>
        <taxon>Kitasatosporales</taxon>
        <taxon>Streptomycetaceae</taxon>
        <taxon>Streptomyces</taxon>
    </lineage>
</organism>
<reference evidence="4" key="2">
    <citation type="submission" date="2020-09" db="EMBL/GenBank/DDBJ databases">
        <authorList>
            <person name="Sun Q."/>
            <person name="Ohkuma M."/>
        </authorList>
    </citation>
    <scope>NUCLEOTIDE SEQUENCE</scope>
    <source>
        <strain evidence="4">JCM 4988</strain>
    </source>
</reference>
<comment type="cofactor">
    <cofactor evidence="2">
        <name>heme</name>
        <dbReference type="ChEBI" id="CHEBI:30413"/>
    </cofactor>
</comment>
<protein>
    <submittedName>
        <fullName evidence="4">Cytochrome P450</fullName>
    </submittedName>
</protein>
<dbReference type="InterPro" id="IPR050121">
    <property type="entry name" value="Cytochrome_P450_monoxygenase"/>
</dbReference>
<feature type="region of interest" description="Disordered" evidence="3">
    <location>
        <begin position="411"/>
        <end position="446"/>
    </location>
</feature>
<comment type="caution">
    <text evidence="4">The sequence shown here is derived from an EMBL/GenBank/DDBJ whole genome shotgun (WGS) entry which is preliminary data.</text>
</comment>
<dbReference type="GO" id="GO:0020037">
    <property type="term" value="F:heme binding"/>
    <property type="evidence" value="ECO:0007669"/>
    <property type="project" value="InterPro"/>
</dbReference>
<dbReference type="InterPro" id="IPR002401">
    <property type="entry name" value="Cyt_P450_E_grp-I"/>
</dbReference>
<dbReference type="AlphaFoldDB" id="A0A918V0Q8"/>
<keyword evidence="5" id="KW-1185">Reference proteome</keyword>
<dbReference type="GO" id="GO:0016705">
    <property type="term" value="F:oxidoreductase activity, acting on paired donors, with incorporation or reduction of molecular oxygen"/>
    <property type="evidence" value="ECO:0007669"/>
    <property type="project" value="InterPro"/>
</dbReference>
<proteinExistence type="inferred from homology"/>
<reference evidence="4" key="1">
    <citation type="journal article" date="2014" name="Int. J. Syst. Evol. Microbiol.">
        <title>Complete genome sequence of Corynebacterium casei LMG S-19264T (=DSM 44701T), isolated from a smear-ripened cheese.</title>
        <authorList>
            <consortium name="US DOE Joint Genome Institute (JGI-PGF)"/>
            <person name="Walter F."/>
            <person name="Albersmeier A."/>
            <person name="Kalinowski J."/>
            <person name="Ruckert C."/>
        </authorList>
    </citation>
    <scope>NUCLEOTIDE SEQUENCE</scope>
    <source>
        <strain evidence="4">JCM 4988</strain>
    </source>
</reference>
<evidence type="ECO:0000313" key="4">
    <source>
        <dbReference type="EMBL" id="GGZ51117.1"/>
    </source>
</evidence>
<dbReference type="InterPro" id="IPR036396">
    <property type="entry name" value="Cyt_P450_sf"/>
</dbReference>
<feature type="binding site" description="axial binding residue" evidence="2">
    <location>
        <position position="387"/>
    </location>
    <ligand>
        <name>heme</name>
        <dbReference type="ChEBI" id="CHEBI:30413"/>
    </ligand>
    <ligandPart>
        <name>Fe</name>
        <dbReference type="ChEBI" id="CHEBI:18248"/>
    </ligandPart>
</feature>
<dbReference type="PANTHER" id="PTHR24305">
    <property type="entry name" value="CYTOCHROME P450"/>
    <property type="match status" value="1"/>
</dbReference>
<evidence type="ECO:0000256" key="1">
    <source>
        <dbReference type="ARBA" id="ARBA00010617"/>
    </source>
</evidence>
<keyword evidence="2" id="KW-0349">Heme</keyword>
<keyword evidence="2" id="KW-0479">Metal-binding</keyword>
<evidence type="ECO:0000256" key="3">
    <source>
        <dbReference type="SAM" id="MobiDB-lite"/>
    </source>
</evidence>
<gene>
    <name evidence="4" type="ORF">GCM10010387_51870</name>
</gene>
<dbReference type="InterPro" id="IPR001128">
    <property type="entry name" value="Cyt_P450"/>
</dbReference>